<gene>
    <name evidence="11" type="ORF">ABB30_05445</name>
</gene>
<keyword evidence="5 7" id="KW-0472">Membrane</keyword>
<dbReference type="Pfam" id="PF25183">
    <property type="entry name" value="OMP_b-brl_4"/>
    <property type="match status" value="2"/>
</dbReference>
<evidence type="ECO:0000256" key="4">
    <source>
        <dbReference type="ARBA" id="ARBA00022692"/>
    </source>
</evidence>
<dbReference type="Gene3D" id="2.60.40.1120">
    <property type="entry name" value="Carboxypeptidase-like, regulatory domain"/>
    <property type="match status" value="1"/>
</dbReference>
<dbReference type="InterPro" id="IPR036942">
    <property type="entry name" value="Beta-barrel_TonB_sf"/>
</dbReference>
<evidence type="ECO:0000259" key="10">
    <source>
        <dbReference type="Pfam" id="PF25183"/>
    </source>
</evidence>
<dbReference type="Pfam" id="PF13620">
    <property type="entry name" value="CarboxypepD_reg"/>
    <property type="match status" value="1"/>
</dbReference>
<dbReference type="GO" id="GO:0044718">
    <property type="term" value="P:siderophore transmembrane transport"/>
    <property type="evidence" value="ECO:0007669"/>
    <property type="project" value="TreeGrafter"/>
</dbReference>
<feature type="compositionally biased region" description="Basic and acidic residues" evidence="8">
    <location>
        <begin position="281"/>
        <end position="294"/>
    </location>
</feature>
<feature type="domain" description="TonB-dependent transporter Oar-like beta-barrel" evidence="10">
    <location>
        <begin position="258"/>
        <end position="326"/>
    </location>
</feature>
<dbReference type="Proteomes" id="UP000050956">
    <property type="component" value="Unassembled WGS sequence"/>
</dbReference>
<evidence type="ECO:0000256" key="3">
    <source>
        <dbReference type="ARBA" id="ARBA00022452"/>
    </source>
</evidence>
<name>A0A0R0D7K7_9GAMM</name>
<proteinExistence type="inferred from homology"/>
<feature type="chain" id="PRO_5006395240" description="TonB-dependent transporter Oar-like beta-barrel domain-containing protein" evidence="9">
    <location>
        <begin position="32"/>
        <end position="985"/>
    </location>
</feature>
<dbReference type="InterPro" id="IPR057601">
    <property type="entry name" value="Oar-like_b-barrel"/>
</dbReference>
<dbReference type="AlphaFoldDB" id="A0A0R0D7K7"/>
<dbReference type="EMBL" id="LDJM01000012">
    <property type="protein sequence ID" value="KRG78207.1"/>
    <property type="molecule type" value="Genomic_DNA"/>
</dbReference>
<evidence type="ECO:0000256" key="6">
    <source>
        <dbReference type="ARBA" id="ARBA00023237"/>
    </source>
</evidence>
<dbReference type="GO" id="GO:0009279">
    <property type="term" value="C:cell outer membrane"/>
    <property type="evidence" value="ECO:0007669"/>
    <property type="project" value="UniProtKB-SubCell"/>
</dbReference>
<dbReference type="Gene3D" id="2.40.170.20">
    <property type="entry name" value="TonB-dependent receptor, beta-barrel domain"/>
    <property type="match status" value="1"/>
</dbReference>
<keyword evidence="4 7" id="KW-0812">Transmembrane</keyword>
<feature type="region of interest" description="Disordered" evidence="8">
    <location>
        <begin position="281"/>
        <end position="300"/>
    </location>
</feature>
<reference evidence="11 12" key="1">
    <citation type="submission" date="2015-05" db="EMBL/GenBank/DDBJ databases">
        <title>Genome sequencing and analysis of members of genus Stenotrophomonas.</title>
        <authorList>
            <person name="Patil P.P."/>
            <person name="Midha S."/>
            <person name="Patil P.B."/>
        </authorList>
    </citation>
    <scope>NUCLEOTIDE SEQUENCE [LARGE SCALE GENOMIC DNA]</scope>
    <source>
        <strain evidence="11 12">DSM 24757</strain>
    </source>
</reference>
<dbReference type="InterPro" id="IPR013784">
    <property type="entry name" value="Carb-bd-like_fold"/>
</dbReference>
<dbReference type="RefSeq" id="WP_057637340.1">
    <property type="nucleotide sequence ID" value="NZ_LDJM01000012.1"/>
</dbReference>
<dbReference type="SUPFAM" id="SSF56935">
    <property type="entry name" value="Porins"/>
    <property type="match status" value="1"/>
</dbReference>
<evidence type="ECO:0000313" key="12">
    <source>
        <dbReference type="Proteomes" id="UP000050956"/>
    </source>
</evidence>
<keyword evidence="9" id="KW-0732">Signal</keyword>
<keyword evidence="12" id="KW-1185">Reference proteome</keyword>
<comment type="similarity">
    <text evidence="7">Belongs to the TonB-dependent receptor family.</text>
</comment>
<keyword evidence="6 7" id="KW-0998">Cell outer membrane</keyword>
<dbReference type="GO" id="GO:0015344">
    <property type="term" value="F:siderophore uptake transmembrane transporter activity"/>
    <property type="evidence" value="ECO:0007669"/>
    <property type="project" value="TreeGrafter"/>
</dbReference>
<keyword evidence="3 7" id="KW-1134">Transmembrane beta strand</keyword>
<keyword evidence="2 7" id="KW-0813">Transport</keyword>
<evidence type="ECO:0000256" key="1">
    <source>
        <dbReference type="ARBA" id="ARBA00004571"/>
    </source>
</evidence>
<sequence length="985" mass="107364">MSQRSLTRLPSRRLLVLALAAGLSVAAPAMAQSTAATLRGQVHADSAPAAGSQVTATNVATGAVRTAQVGANGSYVLPGLVPGQYRVSVQANGQTQERLVSVAVGQVATLDLGVGGERETAVAGPAQELDAVQVTATAMVETKTSEMATYVSNRQIEALPQGTRNFLAFADTVPGMIFEQNPGNGATKLRAGAQSANNINVYIDGVGQKNYVIKGGITGQDSSRGNPFPQLAIGEYKVITSNYKAEYDQISSAAVTAVTKSGTNDFSGSFFWDYTNQDWRTQRQDERGGDKTRSNETQYGMSLGGPLIRDRLHFFTSYEAKEYNSPKDLVPGEGLSVADMPAWLADQFGSVSVPFKEDLYFGKLSWTVDESNLVELTFKRREELGVGNVGAQSAASFGTDTGVDEDRYDLRWQYSSMDWLNDAHLTREEAYWSMAPVNYGNGYQLTDGSRNNGRTLFRTGAGSGGLQDKGQEGWSFQNDTTYFGFAGHTLKFGVKYKQVDLNTTEQQPYNPQFYYDINQGGQVPYYVSFGSPAAGTGGGIARSSNKQFGIYVQDDWDVTDRLTLNLGLRWDYEKTPAWSDFVTGDDVLAALAAQDPQAGVPAGQSYAQTLAAGGINVADFISTGSNRKAFKNAWQPRIGFSYDLSGDERHVLFGGIGRAYDRNLFDYQQLERTKATFPNRQLAINSPGHACDTSQPSCVDWSEQLLDRDYLMSLVSSGQAGREVWMFANDLKVPYSDQFSLGIRNSFDLAGQAWNTSLAYQFIDYNDGLLMQLGNRRADGSYFSASGSPWGGGGVPGMGNLILASNNLESRSHSLLLGADKPYSETSPWSLNLAYTYTAAEQNVHEQDPEYGWYFPAGGSFGGAYTPRHRLVLSGFGDIGYGMSLSGKLTLASHLRRWGVDGTGGYETIRSYQPDGNIGFKQFDLSLAKTWDTGSDVKLKVRADVLNVFDWQNWGGYGMNWETGAINSWDQYATRTFKLSFGLDW</sequence>
<evidence type="ECO:0000256" key="8">
    <source>
        <dbReference type="SAM" id="MobiDB-lite"/>
    </source>
</evidence>
<dbReference type="PATRIC" id="fig|336566.3.peg.429"/>
<feature type="signal peptide" evidence="9">
    <location>
        <begin position="1"/>
        <end position="31"/>
    </location>
</feature>
<accession>A0A0R0D7K7</accession>
<dbReference type="STRING" id="336566.ABB30_05445"/>
<dbReference type="GO" id="GO:0030246">
    <property type="term" value="F:carbohydrate binding"/>
    <property type="evidence" value="ECO:0007669"/>
    <property type="project" value="InterPro"/>
</dbReference>
<dbReference type="PANTHER" id="PTHR30069">
    <property type="entry name" value="TONB-DEPENDENT OUTER MEMBRANE RECEPTOR"/>
    <property type="match status" value="1"/>
</dbReference>
<dbReference type="PROSITE" id="PS52016">
    <property type="entry name" value="TONB_DEPENDENT_REC_3"/>
    <property type="match status" value="1"/>
</dbReference>
<evidence type="ECO:0000256" key="7">
    <source>
        <dbReference type="PROSITE-ProRule" id="PRU01360"/>
    </source>
</evidence>
<protein>
    <recommendedName>
        <fullName evidence="10">TonB-dependent transporter Oar-like beta-barrel domain-containing protein</fullName>
    </recommendedName>
</protein>
<comment type="caution">
    <text evidence="11">The sequence shown here is derived from an EMBL/GenBank/DDBJ whole genome shotgun (WGS) entry which is preliminary data.</text>
</comment>
<evidence type="ECO:0000256" key="5">
    <source>
        <dbReference type="ARBA" id="ARBA00023136"/>
    </source>
</evidence>
<dbReference type="InterPro" id="IPR039426">
    <property type="entry name" value="TonB-dep_rcpt-like"/>
</dbReference>
<evidence type="ECO:0000256" key="9">
    <source>
        <dbReference type="SAM" id="SignalP"/>
    </source>
</evidence>
<comment type="subcellular location">
    <subcellularLocation>
        <location evidence="1 7">Cell outer membrane</location>
        <topology evidence="1 7">Multi-pass membrane protein</topology>
    </subcellularLocation>
</comment>
<dbReference type="SUPFAM" id="SSF49452">
    <property type="entry name" value="Starch-binding domain-like"/>
    <property type="match status" value="1"/>
</dbReference>
<dbReference type="PANTHER" id="PTHR30069:SF46">
    <property type="entry name" value="OAR PROTEIN"/>
    <property type="match status" value="1"/>
</dbReference>
<feature type="domain" description="TonB-dependent transporter Oar-like beta-barrel" evidence="10">
    <location>
        <begin position="396"/>
        <end position="846"/>
    </location>
</feature>
<organism evidence="11 12">
    <name type="scientific">Stenotrophomonas ginsengisoli</name>
    <dbReference type="NCBI Taxonomy" id="336566"/>
    <lineage>
        <taxon>Bacteria</taxon>
        <taxon>Pseudomonadati</taxon>
        <taxon>Pseudomonadota</taxon>
        <taxon>Gammaproteobacteria</taxon>
        <taxon>Lysobacterales</taxon>
        <taxon>Lysobacteraceae</taxon>
        <taxon>Stenotrophomonas</taxon>
    </lineage>
</organism>
<evidence type="ECO:0000313" key="11">
    <source>
        <dbReference type="EMBL" id="KRG78207.1"/>
    </source>
</evidence>
<evidence type="ECO:0000256" key="2">
    <source>
        <dbReference type="ARBA" id="ARBA00022448"/>
    </source>
</evidence>